<dbReference type="SUPFAM" id="SSF51735">
    <property type="entry name" value="NAD(P)-binding Rossmann-fold domains"/>
    <property type="match status" value="1"/>
</dbReference>
<sequence length="252" mass="25566">MIGADLTGRRVLVTGASSGIGLATVAMFARNGATVALNHLPDDARGSEEAGRLAGAGFSVIALPGDVSEPGDAEAMVAAGIAQLGGLDVLVNNAGTAGTTTPIAFEDLDAMTEDFWATILATNLLGPFRCARAAAPTLKASRGAIVNTASVAGLGRRGSSVAYSASKAGLINLTRSLARALAPDVRVNAVAPGLVATPWTDPWPEARKAATVQHTMLRRMARPEDIAETIFFLAAGAAYITGETITVDGGVL</sequence>
<dbReference type="Gene3D" id="3.40.50.720">
    <property type="entry name" value="NAD(P)-binding Rossmann-like Domain"/>
    <property type="match status" value="1"/>
</dbReference>
<dbReference type="InterPro" id="IPR020904">
    <property type="entry name" value="Sc_DH/Rdtase_CS"/>
</dbReference>
<dbReference type="Proteomes" id="UP000198704">
    <property type="component" value="Unassembled WGS sequence"/>
</dbReference>
<protein>
    <submittedName>
        <fullName evidence="2">3-oxoacyl-[acyl-carrier protein] reductase</fullName>
    </submittedName>
</protein>
<dbReference type="PRINTS" id="PR00081">
    <property type="entry name" value="GDHRDH"/>
</dbReference>
<name>A0A1H0IWD7_9HYPH</name>
<evidence type="ECO:0000313" key="2">
    <source>
        <dbReference type="EMBL" id="SDO35766.1"/>
    </source>
</evidence>
<evidence type="ECO:0000313" key="3">
    <source>
        <dbReference type="Proteomes" id="UP000198704"/>
    </source>
</evidence>
<reference evidence="3" key="1">
    <citation type="submission" date="2016-10" db="EMBL/GenBank/DDBJ databases">
        <authorList>
            <person name="Varghese N."/>
            <person name="Submissions S."/>
        </authorList>
    </citation>
    <scope>NUCLEOTIDE SEQUENCE [LARGE SCALE GENOMIC DNA]</scope>
    <source>
        <strain evidence="3">BL47</strain>
    </source>
</reference>
<dbReference type="STRING" id="582672.SAMN05216360_12063"/>
<dbReference type="InterPro" id="IPR036291">
    <property type="entry name" value="NAD(P)-bd_dom_sf"/>
</dbReference>
<keyword evidence="3" id="KW-1185">Reference proteome</keyword>
<dbReference type="PRINTS" id="PR00080">
    <property type="entry name" value="SDRFAMILY"/>
</dbReference>
<accession>A0A1H0IWD7</accession>
<dbReference type="RefSeq" id="WP_091721377.1">
    <property type="nucleotide sequence ID" value="NZ_FNHS01000020.1"/>
</dbReference>
<dbReference type="Pfam" id="PF13561">
    <property type="entry name" value="adh_short_C2"/>
    <property type="match status" value="1"/>
</dbReference>
<dbReference type="PANTHER" id="PTHR42760">
    <property type="entry name" value="SHORT-CHAIN DEHYDROGENASES/REDUCTASES FAMILY MEMBER"/>
    <property type="match status" value="1"/>
</dbReference>
<dbReference type="PANTHER" id="PTHR42760:SF135">
    <property type="entry name" value="BLL7886 PROTEIN"/>
    <property type="match status" value="1"/>
</dbReference>
<dbReference type="CDD" id="cd05233">
    <property type="entry name" value="SDR_c"/>
    <property type="match status" value="1"/>
</dbReference>
<comment type="similarity">
    <text evidence="1">Belongs to the short-chain dehydrogenases/reductases (SDR) family.</text>
</comment>
<dbReference type="GO" id="GO:0030497">
    <property type="term" value="P:fatty acid elongation"/>
    <property type="evidence" value="ECO:0007669"/>
    <property type="project" value="TreeGrafter"/>
</dbReference>
<dbReference type="AlphaFoldDB" id="A0A1H0IWD7"/>
<organism evidence="2 3">
    <name type="scientific">Methylobacterium phyllostachyos</name>
    <dbReference type="NCBI Taxonomy" id="582672"/>
    <lineage>
        <taxon>Bacteria</taxon>
        <taxon>Pseudomonadati</taxon>
        <taxon>Pseudomonadota</taxon>
        <taxon>Alphaproteobacteria</taxon>
        <taxon>Hyphomicrobiales</taxon>
        <taxon>Methylobacteriaceae</taxon>
        <taxon>Methylobacterium</taxon>
    </lineage>
</organism>
<dbReference type="GO" id="GO:0016616">
    <property type="term" value="F:oxidoreductase activity, acting on the CH-OH group of donors, NAD or NADP as acceptor"/>
    <property type="evidence" value="ECO:0007669"/>
    <property type="project" value="TreeGrafter"/>
</dbReference>
<proteinExistence type="inferred from homology"/>
<evidence type="ECO:0000256" key="1">
    <source>
        <dbReference type="ARBA" id="ARBA00006484"/>
    </source>
</evidence>
<dbReference type="PROSITE" id="PS00061">
    <property type="entry name" value="ADH_SHORT"/>
    <property type="match status" value="1"/>
</dbReference>
<dbReference type="FunFam" id="3.40.50.720:FF:000084">
    <property type="entry name" value="Short-chain dehydrogenase reductase"/>
    <property type="match status" value="1"/>
</dbReference>
<dbReference type="InterPro" id="IPR002347">
    <property type="entry name" value="SDR_fam"/>
</dbReference>
<dbReference type="EMBL" id="FNHS01000020">
    <property type="protein sequence ID" value="SDO35766.1"/>
    <property type="molecule type" value="Genomic_DNA"/>
</dbReference>
<gene>
    <name evidence="2" type="ORF">SAMN05216360_12063</name>
</gene>
<dbReference type="OrthoDB" id="198783at2"/>